<dbReference type="OrthoDB" id="101350at2157"/>
<organism evidence="3 5">
    <name type="scientific">Thermococcus thioreducens</name>
    <dbReference type="NCBI Taxonomy" id="277988"/>
    <lineage>
        <taxon>Archaea</taxon>
        <taxon>Methanobacteriati</taxon>
        <taxon>Methanobacteriota</taxon>
        <taxon>Thermococci</taxon>
        <taxon>Thermococcales</taxon>
        <taxon>Thermococcaceae</taxon>
        <taxon>Thermococcus</taxon>
    </lineage>
</organism>
<evidence type="ECO:0000313" key="3">
    <source>
        <dbReference type="EMBL" id="KQH83014.1"/>
    </source>
</evidence>
<dbReference type="Proteomes" id="UP000182125">
    <property type="component" value="Unassembled WGS sequence"/>
</dbReference>
<keyword evidence="1" id="KW-1133">Transmembrane helix</keyword>
<keyword evidence="1" id="KW-0812">Transmembrane</keyword>
<sequence>MVEILVFLLLLALVGYIVLKLTLAVVKWLAVNTIVGLVLIGLLNFLGVTNIEITPLSLLIVAVGGVLGVFILVLLSLV</sequence>
<keyword evidence="1" id="KW-0472">Membrane</keyword>
<reference evidence="3 5" key="1">
    <citation type="submission" date="2015-08" db="EMBL/GenBank/DDBJ databases">
        <title>Thermococcus thioreducens DSM 14981 genome sequencing.</title>
        <authorList>
            <person name="Hong S.-J."/>
            <person name="Kim M.-C."/>
            <person name="Shin J.-H."/>
        </authorList>
    </citation>
    <scope>NUCLEOTIDE SEQUENCE [LARGE SCALE GENOMIC DNA]</scope>
    <source>
        <strain evidence="3 5">DSM 14981</strain>
    </source>
</reference>
<evidence type="ECO:0000313" key="4">
    <source>
        <dbReference type="EMBL" id="SEV93659.1"/>
    </source>
</evidence>
<dbReference type="EMBL" id="CP015105">
    <property type="protein sequence ID" value="ASJ12278.1"/>
    <property type="molecule type" value="Genomic_DNA"/>
</dbReference>
<keyword evidence="7" id="KW-1185">Reference proteome</keyword>
<accession>A0A0Q2RG61</accession>
<dbReference type="EMBL" id="FOIW01000001">
    <property type="protein sequence ID" value="SEV93659.1"/>
    <property type="molecule type" value="Genomic_DNA"/>
</dbReference>
<evidence type="ECO:0000313" key="5">
    <source>
        <dbReference type="Proteomes" id="UP000051862"/>
    </source>
</evidence>
<dbReference type="Proteomes" id="UP000051862">
    <property type="component" value="Unassembled WGS sequence"/>
</dbReference>
<dbReference type="PATRIC" id="fig|277988.4.peg.412"/>
<gene>
    <name evidence="2" type="ORF">A3L14_04960</name>
    <name evidence="3" type="ORF">AMR53_01955</name>
    <name evidence="4" type="ORF">SAMN05216170_0976</name>
</gene>
<feature type="transmembrane region" description="Helical" evidence="1">
    <location>
        <begin position="56"/>
        <end position="77"/>
    </location>
</feature>
<evidence type="ECO:0000313" key="7">
    <source>
        <dbReference type="Proteomes" id="UP000250136"/>
    </source>
</evidence>
<name>A0A0Q2RG61_9EURY</name>
<proteinExistence type="predicted"/>
<protein>
    <submittedName>
        <fullName evidence="4">SigmaK-factor processing regulatory protein BofA</fullName>
    </submittedName>
</protein>
<reference evidence="2 7" key="2">
    <citation type="submission" date="2016-04" db="EMBL/GenBank/DDBJ databases">
        <title>Complete genome sequence of Thermococcus thioreducens type strain OGL-20P.</title>
        <authorList>
            <person name="Oger P.M."/>
        </authorList>
    </citation>
    <scope>NUCLEOTIDE SEQUENCE [LARGE SCALE GENOMIC DNA]</scope>
    <source>
        <strain evidence="2 7">OGL-20P</strain>
    </source>
</reference>
<dbReference type="AlphaFoldDB" id="A0A0Q2RG61"/>
<feature type="transmembrane region" description="Helical" evidence="1">
    <location>
        <begin position="30"/>
        <end position="49"/>
    </location>
</feature>
<dbReference type="KEGG" id="ttd:A3L14_04960"/>
<evidence type="ECO:0000256" key="1">
    <source>
        <dbReference type="SAM" id="Phobius"/>
    </source>
</evidence>
<dbReference type="EMBL" id="LIXN01000003">
    <property type="protein sequence ID" value="KQH83014.1"/>
    <property type="molecule type" value="Genomic_DNA"/>
</dbReference>
<reference evidence="4 6" key="3">
    <citation type="submission" date="2016-10" db="EMBL/GenBank/DDBJ databases">
        <authorList>
            <person name="de Groot N.N."/>
        </authorList>
    </citation>
    <scope>NUCLEOTIDE SEQUENCE [LARGE SCALE GENOMIC DNA]</scope>
    <source>
        <strain evidence="4 6">OGL-20</strain>
    </source>
</reference>
<evidence type="ECO:0000313" key="6">
    <source>
        <dbReference type="Proteomes" id="UP000182125"/>
    </source>
</evidence>
<dbReference type="STRING" id="277988.SAMN05216170_0976"/>
<evidence type="ECO:0000313" key="2">
    <source>
        <dbReference type="EMBL" id="ASJ12278.1"/>
    </source>
</evidence>
<dbReference type="InterPro" id="IPR010001">
    <property type="entry name" value="BofA"/>
</dbReference>
<dbReference type="Proteomes" id="UP000250136">
    <property type="component" value="Chromosome"/>
</dbReference>
<dbReference type="Pfam" id="PF07441">
    <property type="entry name" value="BofA"/>
    <property type="match status" value="1"/>
</dbReference>
<dbReference type="RefSeq" id="WP_055428669.1">
    <property type="nucleotide sequence ID" value="NZ_CP015105.1"/>
</dbReference>
<dbReference type="GeneID" id="33333748"/>